<feature type="region of interest" description="Disordered" evidence="6">
    <location>
        <begin position="874"/>
        <end position="896"/>
    </location>
</feature>
<evidence type="ECO:0000256" key="6">
    <source>
        <dbReference type="SAM" id="MobiDB-lite"/>
    </source>
</evidence>
<gene>
    <name evidence="9" type="ORF">J2853_009795</name>
</gene>
<dbReference type="Gene3D" id="3.10.28.10">
    <property type="entry name" value="Homing endonucleases"/>
    <property type="match status" value="1"/>
</dbReference>
<keyword evidence="3 7" id="KW-0812">Transmembrane</keyword>
<dbReference type="EMBL" id="JAUSQU010000003">
    <property type="protein sequence ID" value="MDP9850499.1"/>
    <property type="molecule type" value="Genomic_DNA"/>
</dbReference>
<feature type="region of interest" description="Disordered" evidence="6">
    <location>
        <begin position="288"/>
        <end position="317"/>
    </location>
</feature>
<dbReference type="InterPro" id="IPR051539">
    <property type="entry name" value="T4SS-coupling_protein"/>
</dbReference>
<dbReference type="PANTHER" id="PTHR37937">
    <property type="entry name" value="CONJUGATIVE TRANSFER: DNA TRANSPORT"/>
    <property type="match status" value="1"/>
</dbReference>
<dbReference type="CDD" id="cd01127">
    <property type="entry name" value="TrwB_TraG_TraD_VirD4"/>
    <property type="match status" value="1"/>
</dbReference>
<evidence type="ECO:0000313" key="10">
    <source>
        <dbReference type="Proteomes" id="UP001225356"/>
    </source>
</evidence>
<evidence type="ECO:0000256" key="3">
    <source>
        <dbReference type="ARBA" id="ARBA00022692"/>
    </source>
</evidence>
<keyword evidence="10" id="KW-1185">Reference proteome</keyword>
<evidence type="ECO:0000259" key="8">
    <source>
        <dbReference type="SMART" id="SM00306"/>
    </source>
</evidence>
<sequence>MSSTRKHRGPVDHTPYMIFGAIAVLAVVLGVLWTSVAITAAISPAVAPPTPNPFTFLFELLFGKRSWPGTMTTIIAAGELGALGAAGAGAWRIYHHRRRHATRVDVSARHMATRRELEALSERGALATAARLGTRTPWPGVQIGRTIASPQTLYGSVEDMHIDIWGPRTGKALAADTPVLTPHGWTPIEDLTPGCPVIGSDGRPTTVTGVYRQGIRPAYLLRCSDGALVRCDGNHLWSVHTTGQSASAPLRTLTTRKMLRRGLYRVDGRTRYRLPLVAPVHLNGPLPAAHPPHPCTGDAHPTHAHTPPASGSAAASPGHAMPLDPYLLGVLLGAGALSGPGVQISIANGEDLLAELQPLLPPGIIARPTGGARPGWTLTTPRGSPTHCNPLHDALAQLGLLARPAPQTFVPPAYLLACPDTRIALLQGLLETGAFLGRRTHLTFATDSAQLAVDVRFLVQSLGGLATTPHRWRGSARQRLNMHLPLGFAPFRRADAYQRWQARTIQYRPRPPHRAITAIHPYGHAEMVCISVAATDGLFVINGCIVTHNTTSRAVPAIVDAPGGCLVTSNKRDVVDATRGVREKVGKVWIFDPQGLVAEPPSWWWDPLSYVTDVDKATRLAALFSSYGREAGARTDAYFDPEGEALLAYMLLAAASGGDLPVTIIYRWLNDPTDTTPVDLLRQAGHELPAEGVQGAINMPDKQRGGVFGTAKKSVACLVNPIVTRWVTPTAEPRPQFDPAAFVRSRATLYSLSQEGRAVAGPLVAALAVATIEAAEDLATTSPGGRLSVPFLGVLDEAANVCRWKELPNLYSHYGSRGIILMTILQSYAQGIEAWGEQGIAKLWGAANIRVYGGGAIDPKFLSDLSTLVGDFEPSTTSTSISRGQGSASRSTTLSTRPEKILDPSDLFALPKGRAMLFPSGARAVLVETLPWHNGPHAEAIRASLATYAPEEDLPGHELDPPHGAPA</sequence>
<feature type="domain" description="Hint" evidence="8">
    <location>
        <begin position="170"/>
        <end position="269"/>
    </location>
</feature>
<comment type="caution">
    <text evidence="9">The sequence shown here is derived from an EMBL/GenBank/DDBJ whole genome shotgun (WGS) entry which is preliminary data.</text>
</comment>
<keyword evidence="2" id="KW-1003">Cell membrane</keyword>
<feature type="compositionally biased region" description="Low complexity" evidence="6">
    <location>
        <begin position="304"/>
        <end position="317"/>
    </location>
</feature>
<comment type="subcellular location">
    <subcellularLocation>
        <location evidence="1">Cell membrane</location>
        <topology evidence="1">Multi-pass membrane protein</topology>
    </subcellularLocation>
</comment>
<dbReference type="RefSeq" id="WP_307569574.1">
    <property type="nucleotide sequence ID" value="NZ_JAUSQU010000003.1"/>
</dbReference>
<dbReference type="SUPFAM" id="SSF52540">
    <property type="entry name" value="P-loop containing nucleoside triphosphate hydrolases"/>
    <property type="match status" value="1"/>
</dbReference>
<dbReference type="PANTHER" id="PTHR37937:SF1">
    <property type="entry name" value="CONJUGATIVE TRANSFER: DNA TRANSPORT"/>
    <property type="match status" value="1"/>
</dbReference>
<dbReference type="InterPro" id="IPR027417">
    <property type="entry name" value="P-loop_NTPase"/>
</dbReference>
<accession>A0ABT9QUR5</accession>
<reference evidence="9 10" key="1">
    <citation type="submission" date="2023-07" db="EMBL/GenBank/DDBJ databases">
        <title>Sequencing the genomes of 1000 actinobacteria strains.</title>
        <authorList>
            <person name="Klenk H.-P."/>
        </authorList>
    </citation>
    <scope>NUCLEOTIDE SEQUENCE [LARGE SCALE GENOMIC DNA]</scope>
    <source>
        <strain evidence="9 10">DSM 46740</strain>
    </source>
</reference>
<evidence type="ECO:0000256" key="5">
    <source>
        <dbReference type="ARBA" id="ARBA00023136"/>
    </source>
</evidence>
<dbReference type="SUPFAM" id="SSF51294">
    <property type="entry name" value="Hedgehog/intein (Hint) domain"/>
    <property type="match status" value="1"/>
</dbReference>
<evidence type="ECO:0000256" key="1">
    <source>
        <dbReference type="ARBA" id="ARBA00004651"/>
    </source>
</evidence>
<evidence type="ECO:0000256" key="7">
    <source>
        <dbReference type="SAM" id="Phobius"/>
    </source>
</evidence>
<dbReference type="Pfam" id="PF12696">
    <property type="entry name" value="TraG-D_C"/>
    <property type="match status" value="1"/>
</dbReference>
<feature type="transmembrane region" description="Helical" evidence="7">
    <location>
        <begin position="21"/>
        <end position="47"/>
    </location>
</feature>
<dbReference type="SMART" id="SM00306">
    <property type="entry name" value="HintN"/>
    <property type="match status" value="1"/>
</dbReference>
<protein>
    <recommendedName>
        <fullName evidence="8">Hint domain-containing protein</fullName>
    </recommendedName>
</protein>
<evidence type="ECO:0000256" key="4">
    <source>
        <dbReference type="ARBA" id="ARBA00022989"/>
    </source>
</evidence>
<dbReference type="InterPro" id="IPR032689">
    <property type="entry name" value="TraG-D_C"/>
</dbReference>
<keyword evidence="4 7" id="KW-1133">Transmembrane helix</keyword>
<evidence type="ECO:0000256" key="2">
    <source>
        <dbReference type="ARBA" id="ARBA00022475"/>
    </source>
</evidence>
<dbReference type="InterPro" id="IPR003587">
    <property type="entry name" value="Hint_dom_N"/>
</dbReference>
<evidence type="ECO:0000313" key="9">
    <source>
        <dbReference type="EMBL" id="MDP9850499.1"/>
    </source>
</evidence>
<dbReference type="Proteomes" id="UP001225356">
    <property type="component" value="Unassembled WGS sequence"/>
</dbReference>
<keyword evidence="5 7" id="KW-0472">Membrane</keyword>
<dbReference type="Gene3D" id="3.40.50.300">
    <property type="entry name" value="P-loop containing nucleotide triphosphate hydrolases"/>
    <property type="match status" value="1"/>
</dbReference>
<dbReference type="Gene3D" id="2.170.16.10">
    <property type="entry name" value="Hedgehog/Intein (Hint) domain"/>
    <property type="match status" value="1"/>
</dbReference>
<dbReference type="InterPro" id="IPR027434">
    <property type="entry name" value="Homing_endonucl"/>
</dbReference>
<proteinExistence type="predicted"/>
<dbReference type="InterPro" id="IPR036844">
    <property type="entry name" value="Hint_dom_sf"/>
</dbReference>
<organism evidence="9 10">
    <name type="scientific">Streptosporangium lutulentum</name>
    <dbReference type="NCBI Taxonomy" id="1461250"/>
    <lineage>
        <taxon>Bacteria</taxon>
        <taxon>Bacillati</taxon>
        <taxon>Actinomycetota</taxon>
        <taxon>Actinomycetes</taxon>
        <taxon>Streptosporangiales</taxon>
        <taxon>Streptosporangiaceae</taxon>
        <taxon>Streptosporangium</taxon>
    </lineage>
</organism>
<name>A0ABT9QUR5_9ACTN</name>